<protein>
    <submittedName>
        <fullName evidence="1">Uncharacterized protein</fullName>
    </submittedName>
</protein>
<proteinExistence type="predicted"/>
<gene>
    <name evidence="1" type="primary">ORF222523</name>
</gene>
<reference evidence="1" key="1">
    <citation type="submission" date="2014-12" db="EMBL/GenBank/DDBJ databases">
        <title>Insight into the proteome of Arion vulgaris.</title>
        <authorList>
            <person name="Aradska J."/>
            <person name="Bulat T."/>
            <person name="Smidak R."/>
            <person name="Sarate P."/>
            <person name="Gangsoo J."/>
            <person name="Sialana F."/>
            <person name="Bilban M."/>
            <person name="Lubec G."/>
        </authorList>
    </citation>
    <scope>NUCLEOTIDE SEQUENCE</scope>
    <source>
        <tissue evidence="1">Skin</tissue>
    </source>
</reference>
<dbReference type="AlphaFoldDB" id="A0A0B7C464"/>
<organism evidence="1">
    <name type="scientific">Arion vulgaris</name>
    <dbReference type="NCBI Taxonomy" id="1028688"/>
    <lineage>
        <taxon>Eukaryota</taxon>
        <taxon>Metazoa</taxon>
        <taxon>Spiralia</taxon>
        <taxon>Lophotrochozoa</taxon>
        <taxon>Mollusca</taxon>
        <taxon>Gastropoda</taxon>
        <taxon>Heterobranchia</taxon>
        <taxon>Euthyneura</taxon>
        <taxon>Panpulmonata</taxon>
        <taxon>Eupulmonata</taxon>
        <taxon>Stylommatophora</taxon>
        <taxon>Helicina</taxon>
        <taxon>Arionoidea</taxon>
        <taxon>Arionidae</taxon>
        <taxon>Arion</taxon>
    </lineage>
</organism>
<name>A0A0B7C464_9EUPU</name>
<feature type="non-terminal residue" evidence="1">
    <location>
        <position position="1"/>
    </location>
</feature>
<dbReference type="EMBL" id="HACG01053081">
    <property type="protein sequence ID" value="CEK99952.1"/>
    <property type="molecule type" value="Transcribed_RNA"/>
</dbReference>
<sequence>VDFEGQHTRGENLYVELMCVAEENMEGGVNSPVLMPLALEGEGDFSGVK</sequence>
<accession>A0A0B7C464</accession>
<evidence type="ECO:0000313" key="1">
    <source>
        <dbReference type="EMBL" id="CEK99952.1"/>
    </source>
</evidence>